<dbReference type="FunCoup" id="A0A369J943">
    <property type="interactions" value="63"/>
</dbReference>
<evidence type="ECO:0000313" key="8">
    <source>
        <dbReference type="EMBL" id="RDB16945.1"/>
    </source>
</evidence>
<dbReference type="Gene3D" id="3.60.40.10">
    <property type="entry name" value="PPM-type phosphatase domain"/>
    <property type="match status" value="1"/>
</dbReference>
<dbReference type="InterPro" id="IPR036457">
    <property type="entry name" value="PPM-type-like_dom_sf"/>
</dbReference>
<name>A0A369J943_HYPMA</name>
<comment type="similarity">
    <text evidence="1 5">Belongs to the PP2C family.</text>
</comment>
<dbReference type="EMBL" id="LUEZ02000122">
    <property type="protein sequence ID" value="RDB16945.1"/>
    <property type="molecule type" value="Genomic_DNA"/>
</dbReference>
<keyword evidence="3 5" id="KW-0378">Hydrolase</keyword>
<dbReference type="InterPro" id="IPR015655">
    <property type="entry name" value="PP2C"/>
</dbReference>
<evidence type="ECO:0000256" key="4">
    <source>
        <dbReference type="ARBA" id="ARBA00022912"/>
    </source>
</evidence>
<evidence type="ECO:0000256" key="6">
    <source>
        <dbReference type="SAM" id="MobiDB-lite"/>
    </source>
</evidence>
<evidence type="ECO:0000256" key="5">
    <source>
        <dbReference type="RuleBase" id="RU003465"/>
    </source>
</evidence>
<dbReference type="PANTHER" id="PTHR13832:SF837">
    <property type="entry name" value="PROTEIN PHOSPHATASE 2C-LIKE DOMAIN-CONTAINING PROTEIN 1"/>
    <property type="match status" value="1"/>
</dbReference>
<reference evidence="8" key="1">
    <citation type="submission" date="2018-04" db="EMBL/GenBank/DDBJ databases">
        <title>Whole genome sequencing of Hypsizygus marmoreus.</title>
        <authorList>
            <person name="Choi I.-G."/>
            <person name="Min B."/>
            <person name="Kim J.-G."/>
            <person name="Kim S."/>
            <person name="Oh Y.-L."/>
            <person name="Kong W.-S."/>
            <person name="Park H."/>
            <person name="Jeong J."/>
            <person name="Song E.-S."/>
        </authorList>
    </citation>
    <scope>NUCLEOTIDE SEQUENCE [LARGE SCALE GENOMIC DNA]</scope>
    <source>
        <strain evidence="8">51987-8</strain>
    </source>
</reference>
<keyword evidence="2" id="KW-0479">Metal-binding</keyword>
<dbReference type="GO" id="GO:0004722">
    <property type="term" value="F:protein serine/threonine phosphatase activity"/>
    <property type="evidence" value="ECO:0007669"/>
    <property type="project" value="InterPro"/>
</dbReference>
<evidence type="ECO:0000256" key="3">
    <source>
        <dbReference type="ARBA" id="ARBA00022801"/>
    </source>
</evidence>
<feature type="region of interest" description="Disordered" evidence="6">
    <location>
        <begin position="164"/>
        <end position="185"/>
    </location>
</feature>
<dbReference type="SMART" id="SM00332">
    <property type="entry name" value="PP2Cc"/>
    <property type="match status" value="1"/>
</dbReference>
<dbReference type="InterPro" id="IPR000222">
    <property type="entry name" value="PP2C_BS"/>
</dbReference>
<evidence type="ECO:0000259" key="7">
    <source>
        <dbReference type="PROSITE" id="PS51746"/>
    </source>
</evidence>
<dbReference type="GO" id="GO:0046872">
    <property type="term" value="F:metal ion binding"/>
    <property type="evidence" value="ECO:0007669"/>
    <property type="project" value="UniProtKB-KW"/>
</dbReference>
<sequence length="343" mass="37647">MLPHNNHPSTPNAPEVLESADVQIEPITTARGRETFGTLNQHSSCNKAYQIGISDAQGPRPTMEDSYGFVVDFDAVRGQGLFGLFDGHGNKLAAEWCGAEFHKYLLDTLQRHPNTPIPEVLTSMFSAMDQTLSELSQSSALMAASGCTAVMAFLRIEDADGQQSFISSSPSQPADRTCLRQARTPPPTSKRVLYCANAGDARAVLCRHGEAIRLTYDHKASEQSEIDRVRKADGIIFRGRVLGYLNVTRSLGNHEAHDGFSLKKFIVGTPYTSRTELCEQDEFAIIACDGLWDVMTDQEAVDLIRGIEDVQEASKRLLGFAFGNGTRDNVTVMVVRFINTQAT</sequence>
<feature type="compositionally biased region" description="Low complexity" evidence="6">
    <location>
        <begin position="164"/>
        <end position="173"/>
    </location>
</feature>
<dbReference type="AlphaFoldDB" id="A0A369J943"/>
<protein>
    <submittedName>
        <fullName evidence="8">Protein phosphatase 2C 1</fullName>
    </submittedName>
</protein>
<proteinExistence type="inferred from homology"/>
<dbReference type="PANTHER" id="PTHR13832">
    <property type="entry name" value="PROTEIN PHOSPHATASE 2C"/>
    <property type="match status" value="1"/>
</dbReference>
<dbReference type="CDD" id="cd00143">
    <property type="entry name" value="PP2Cc"/>
    <property type="match status" value="1"/>
</dbReference>
<dbReference type="PROSITE" id="PS01032">
    <property type="entry name" value="PPM_1"/>
    <property type="match status" value="1"/>
</dbReference>
<dbReference type="Pfam" id="PF00481">
    <property type="entry name" value="PP2C"/>
    <property type="match status" value="2"/>
</dbReference>
<evidence type="ECO:0000256" key="1">
    <source>
        <dbReference type="ARBA" id="ARBA00006702"/>
    </source>
</evidence>
<keyword evidence="4 5" id="KW-0904">Protein phosphatase</keyword>
<evidence type="ECO:0000313" key="9">
    <source>
        <dbReference type="Proteomes" id="UP000076154"/>
    </source>
</evidence>
<dbReference type="PROSITE" id="PS51746">
    <property type="entry name" value="PPM_2"/>
    <property type="match status" value="1"/>
</dbReference>
<feature type="domain" description="PPM-type phosphatase" evidence="7">
    <location>
        <begin position="50"/>
        <end position="337"/>
    </location>
</feature>
<accession>A0A369J943</accession>
<comment type="caution">
    <text evidence="8">The sequence shown here is derived from an EMBL/GenBank/DDBJ whole genome shotgun (WGS) entry which is preliminary data.</text>
</comment>
<evidence type="ECO:0000256" key="2">
    <source>
        <dbReference type="ARBA" id="ARBA00022723"/>
    </source>
</evidence>
<gene>
    <name evidence="8" type="primary">PTC1</name>
    <name evidence="8" type="ORF">Hypma_002614</name>
</gene>
<dbReference type="OrthoDB" id="10264738at2759"/>
<dbReference type="SUPFAM" id="SSF81606">
    <property type="entry name" value="PP2C-like"/>
    <property type="match status" value="1"/>
</dbReference>
<dbReference type="STRING" id="39966.A0A369J943"/>
<dbReference type="InParanoid" id="A0A369J943"/>
<organism evidence="8 9">
    <name type="scientific">Hypsizygus marmoreus</name>
    <name type="common">White beech mushroom</name>
    <name type="synonym">Agaricus marmoreus</name>
    <dbReference type="NCBI Taxonomy" id="39966"/>
    <lineage>
        <taxon>Eukaryota</taxon>
        <taxon>Fungi</taxon>
        <taxon>Dikarya</taxon>
        <taxon>Basidiomycota</taxon>
        <taxon>Agaricomycotina</taxon>
        <taxon>Agaricomycetes</taxon>
        <taxon>Agaricomycetidae</taxon>
        <taxon>Agaricales</taxon>
        <taxon>Tricholomatineae</taxon>
        <taxon>Lyophyllaceae</taxon>
        <taxon>Hypsizygus</taxon>
    </lineage>
</organism>
<dbReference type="InterPro" id="IPR001932">
    <property type="entry name" value="PPM-type_phosphatase-like_dom"/>
</dbReference>
<keyword evidence="9" id="KW-1185">Reference proteome</keyword>
<dbReference type="Proteomes" id="UP000076154">
    <property type="component" value="Unassembled WGS sequence"/>
</dbReference>
<dbReference type="SMART" id="SM00331">
    <property type="entry name" value="PP2C_SIG"/>
    <property type="match status" value="1"/>
</dbReference>